<dbReference type="GO" id="GO:0050684">
    <property type="term" value="P:regulation of mRNA processing"/>
    <property type="evidence" value="ECO:0007669"/>
    <property type="project" value="TreeGrafter"/>
</dbReference>
<evidence type="ECO:0000256" key="1">
    <source>
        <dbReference type="ARBA" id="ARBA00012513"/>
    </source>
</evidence>
<keyword evidence="3" id="KW-0808">Transferase</keyword>
<dbReference type="Gene3D" id="1.10.510.10">
    <property type="entry name" value="Transferase(Phosphotransferase) domain 1"/>
    <property type="match status" value="1"/>
</dbReference>
<dbReference type="AlphaFoldDB" id="A0AAV5T9U0"/>
<feature type="domain" description="Protein kinase" evidence="10">
    <location>
        <begin position="7"/>
        <end position="93"/>
    </location>
</feature>
<dbReference type="PANTHER" id="PTHR47634:SF9">
    <property type="entry name" value="PROTEIN KINASE DOMAIN-CONTAINING PROTEIN-RELATED"/>
    <property type="match status" value="1"/>
</dbReference>
<dbReference type="GO" id="GO:0005524">
    <property type="term" value="F:ATP binding"/>
    <property type="evidence" value="ECO:0007669"/>
    <property type="project" value="UniProtKB-UniRule"/>
</dbReference>
<feature type="non-terminal residue" evidence="11">
    <location>
        <position position="93"/>
    </location>
</feature>
<dbReference type="PROSITE" id="PS00107">
    <property type="entry name" value="PROTEIN_KINASE_ATP"/>
    <property type="match status" value="1"/>
</dbReference>
<dbReference type="PROSITE" id="PS50011">
    <property type="entry name" value="PROTEIN_KINASE_DOM"/>
    <property type="match status" value="1"/>
</dbReference>
<dbReference type="InterPro" id="IPR000719">
    <property type="entry name" value="Prot_kinase_dom"/>
</dbReference>
<gene>
    <name evidence="11" type="ORF">PENTCL1PPCAC_10591</name>
</gene>
<feature type="non-terminal residue" evidence="11">
    <location>
        <position position="1"/>
    </location>
</feature>
<proteinExistence type="predicted"/>
<dbReference type="SUPFAM" id="SSF56112">
    <property type="entry name" value="Protein kinase-like (PK-like)"/>
    <property type="match status" value="1"/>
</dbReference>
<dbReference type="FunFam" id="3.30.200.20:FF:000770">
    <property type="entry name" value="SRSF protein kinase 2"/>
    <property type="match status" value="1"/>
</dbReference>
<comment type="catalytic activity">
    <reaction evidence="7">
        <text>L-threonyl-[protein] + ATP = O-phospho-L-threonyl-[protein] + ADP + H(+)</text>
        <dbReference type="Rhea" id="RHEA:46608"/>
        <dbReference type="Rhea" id="RHEA-COMP:11060"/>
        <dbReference type="Rhea" id="RHEA-COMP:11605"/>
        <dbReference type="ChEBI" id="CHEBI:15378"/>
        <dbReference type="ChEBI" id="CHEBI:30013"/>
        <dbReference type="ChEBI" id="CHEBI:30616"/>
        <dbReference type="ChEBI" id="CHEBI:61977"/>
        <dbReference type="ChEBI" id="CHEBI:456216"/>
        <dbReference type="EC" id="2.7.11.1"/>
    </reaction>
</comment>
<dbReference type="InterPro" id="IPR051334">
    <property type="entry name" value="SRPK"/>
</dbReference>
<evidence type="ECO:0000256" key="3">
    <source>
        <dbReference type="ARBA" id="ARBA00022679"/>
    </source>
</evidence>
<protein>
    <recommendedName>
        <fullName evidence="1">non-specific serine/threonine protein kinase</fullName>
        <ecNumber evidence="1">2.7.11.1</ecNumber>
    </recommendedName>
</protein>
<keyword evidence="5" id="KW-0418">Kinase</keyword>
<dbReference type="PANTHER" id="PTHR47634">
    <property type="entry name" value="PROTEIN KINASE DOMAIN-CONTAINING PROTEIN-RELATED"/>
    <property type="match status" value="1"/>
</dbReference>
<evidence type="ECO:0000313" key="12">
    <source>
        <dbReference type="Proteomes" id="UP001432027"/>
    </source>
</evidence>
<feature type="binding site" evidence="9">
    <location>
        <position position="36"/>
    </location>
    <ligand>
        <name>ATP</name>
        <dbReference type="ChEBI" id="CHEBI:30616"/>
    </ligand>
</feature>
<comment type="catalytic activity">
    <reaction evidence="8">
        <text>L-seryl-[protein] + ATP = O-phospho-L-seryl-[protein] + ADP + H(+)</text>
        <dbReference type="Rhea" id="RHEA:17989"/>
        <dbReference type="Rhea" id="RHEA-COMP:9863"/>
        <dbReference type="Rhea" id="RHEA-COMP:11604"/>
        <dbReference type="ChEBI" id="CHEBI:15378"/>
        <dbReference type="ChEBI" id="CHEBI:29999"/>
        <dbReference type="ChEBI" id="CHEBI:30616"/>
        <dbReference type="ChEBI" id="CHEBI:83421"/>
        <dbReference type="ChEBI" id="CHEBI:456216"/>
        <dbReference type="EC" id="2.7.11.1"/>
    </reaction>
</comment>
<keyword evidence="12" id="KW-1185">Reference proteome</keyword>
<comment type="caution">
    <text evidence="11">The sequence shown here is derived from an EMBL/GenBank/DDBJ whole genome shotgun (WGS) entry which is preliminary data.</text>
</comment>
<keyword evidence="6 9" id="KW-0067">ATP-binding</keyword>
<keyword evidence="2" id="KW-0723">Serine/threonine-protein kinase</keyword>
<evidence type="ECO:0000256" key="8">
    <source>
        <dbReference type="ARBA" id="ARBA00048679"/>
    </source>
</evidence>
<evidence type="ECO:0000256" key="2">
    <source>
        <dbReference type="ARBA" id="ARBA00022527"/>
    </source>
</evidence>
<dbReference type="GO" id="GO:0004674">
    <property type="term" value="F:protein serine/threonine kinase activity"/>
    <property type="evidence" value="ECO:0007669"/>
    <property type="project" value="UniProtKB-KW"/>
</dbReference>
<evidence type="ECO:0000259" key="10">
    <source>
        <dbReference type="PROSITE" id="PS50011"/>
    </source>
</evidence>
<dbReference type="GO" id="GO:0000245">
    <property type="term" value="P:spliceosomal complex assembly"/>
    <property type="evidence" value="ECO:0007669"/>
    <property type="project" value="TreeGrafter"/>
</dbReference>
<dbReference type="GO" id="GO:0005634">
    <property type="term" value="C:nucleus"/>
    <property type="evidence" value="ECO:0007669"/>
    <property type="project" value="TreeGrafter"/>
</dbReference>
<evidence type="ECO:0000313" key="11">
    <source>
        <dbReference type="EMBL" id="GMS88416.1"/>
    </source>
</evidence>
<accession>A0AAV5T9U0</accession>
<evidence type="ECO:0000256" key="7">
    <source>
        <dbReference type="ARBA" id="ARBA00047899"/>
    </source>
</evidence>
<dbReference type="InterPro" id="IPR011009">
    <property type="entry name" value="Kinase-like_dom_sf"/>
</dbReference>
<evidence type="ECO:0000256" key="6">
    <source>
        <dbReference type="ARBA" id="ARBA00022840"/>
    </source>
</evidence>
<organism evidence="11 12">
    <name type="scientific">Pristionchus entomophagus</name>
    <dbReference type="NCBI Taxonomy" id="358040"/>
    <lineage>
        <taxon>Eukaryota</taxon>
        <taxon>Metazoa</taxon>
        <taxon>Ecdysozoa</taxon>
        <taxon>Nematoda</taxon>
        <taxon>Chromadorea</taxon>
        <taxon>Rhabditida</taxon>
        <taxon>Rhabditina</taxon>
        <taxon>Diplogasteromorpha</taxon>
        <taxon>Diplogasteroidea</taxon>
        <taxon>Neodiplogasteridae</taxon>
        <taxon>Pristionchus</taxon>
    </lineage>
</organism>
<evidence type="ECO:0000256" key="5">
    <source>
        <dbReference type="ARBA" id="ARBA00022777"/>
    </source>
</evidence>
<dbReference type="InterPro" id="IPR017441">
    <property type="entry name" value="Protein_kinase_ATP_BS"/>
</dbReference>
<dbReference type="EC" id="2.7.11.1" evidence="1"/>
<dbReference type="EMBL" id="BTSX01000003">
    <property type="protein sequence ID" value="GMS88416.1"/>
    <property type="molecule type" value="Genomic_DNA"/>
</dbReference>
<evidence type="ECO:0000256" key="4">
    <source>
        <dbReference type="ARBA" id="ARBA00022741"/>
    </source>
</evidence>
<keyword evidence="4 9" id="KW-0547">Nucleotide-binding</keyword>
<sequence length="93" mass="10566">DVFNGKYHAIRKLGFGQFSTVWMCRETNKESHVAIKISKSAAIYTQVANDEIKHLKCIRDADTTDPHRDKVIHLLDTFSISGENGTHVCMVFE</sequence>
<reference evidence="11" key="1">
    <citation type="submission" date="2023-10" db="EMBL/GenBank/DDBJ databases">
        <title>Genome assembly of Pristionchus species.</title>
        <authorList>
            <person name="Yoshida K."/>
            <person name="Sommer R.J."/>
        </authorList>
    </citation>
    <scope>NUCLEOTIDE SEQUENCE</scope>
    <source>
        <strain evidence="11">RS0144</strain>
    </source>
</reference>
<dbReference type="Proteomes" id="UP001432027">
    <property type="component" value="Unassembled WGS sequence"/>
</dbReference>
<dbReference type="GO" id="GO:0005737">
    <property type="term" value="C:cytoplasm"/>
    <property type="evidence" value="ECO:0007669"/>
    <property type="project" value="TreeGrafter"/>
</dbReference>
<name>A0AAV5T9U0_9BILA</name>
<evidence type="ECO:0000256" key="9">
    <source>
        <dbReference type="PROSITE-ProRule" id="PRU10141"/>
    </source>
</evidence>
<dbReference type="Gene3D" id="3.30.200.20">
    <property type="entry name" value="Phosphorylase Kinase, domain 1"/>
    <property type="match status" value="1"/>
</dbReference>